<dbReference type="EMBL" id="JASMQD010000001">
    <property type="protein sequence ID" value="MDK2694488.1"/>
    <property type="molecule type" value="Genomic_DNA"/>
</dbReference>
<name>A0A3R1BIW2_ECOLX</name>
<accession>A0A236M2F7</accession>
<organism evidence="1">
    <name type="scientific">Escherichia coli</name>
    <dbReference type="NCBI Taxonomy" id="562"/>
    <lineage>
        <taxon>Bacteria</taxon>
        <taxon>Pseudomonadati</taxon>
        <taxon>Pseudomonadota</taxon>
        <taxon>Gammaproteobacteria</taxon>
        <taxon>Enterobacterales</taxon>
        <taxon>Enterobacteriaceae</taxon>
        <taxon>Escherichia</taxon>
    </lineage>
</organism>
<reference evidence="1" key="2">
    <citation type="submission" date="2018-08" db="EMBL/GenBank/DDBJ databases">
        <authorList>
            <consortium name="NCBI Pathogen Detection Project"/>
        </authorList>
    </citation>
    <scope>NUCLEOTIDE SEQUENCE</scope>
    <source>
        <strain evidence="1">W1_5_ERB1</strain>
    </source>
</reference>
<dbReference type="Proteomes" id="UP001223829">
    <property type="component" value="Unassembled WGS sequence"/>
</dbReference>
<dbReference type="RefSeq" id="WP_001555165.1">
    <property type="nucleotide sequence ID" value="NZ_AP027963.1"/>
</dbReference>
<dbReference type="Proteomes" id="UP000844228">
    <property type="component" value="Unassembled WGS sequence"/>
</dbReference>
<evidence type="ECO:0000313" key="2">
    <source>
        <dbReference type="EMBL" id="MDK2694488.1"/>
    </source>
</evidence>
<gene>
    <name evidence="1" type="ORF">HHH44_002650</name>
    <name evidence="2" type="ORF">QO046_08760</name>
</gene>
<accession>A0A3R1BIW2</accession>
<dbReference type="EMBL" id="DABALL010000014">
    <property type="protein sequence ID" value="HAH1419244.1"/>
    <property type="molecule type" value="Genomic_DNA"/>
</dbReference>
<sequence>MSSSASQNDKNQIVRYKGRVLHTQNFSALCASDLELKKVSDAFTQYWKTGYHPSLGKDAAFARPTEMLKLNVRHTHVDNQDYIPEDSDKKHTGKKSSWDAWKNIASVQVKCIPTSDCFLVYSVNHNRDALVMFFVDADAHNITEQEEFKEAAITISYQFFEKTKTEPMPLEEDLFSDKWKE</sequence>
<dbReference type="AlphaFoldDB" id="A0A3R1BIW2"/>
<protein>
    <submittedName>
        <fullName evidence="2">Type II toxin-antitoxin system YafO family toxin</fullName>
    </submittedName>
</protein>
<reference evidence="1" key="1">
    <citation type="journal article" date="2018" name="Genome Biol.">
        <title>SKESA: strategic k-mer extension for scrupulous assemblies.</title>
        <authorList>
            <person name="Souvorov A."/>
            <person name="Agarwala R."/>
            <person name="Lipman D.J."/>
        </authorList>
    </citation>
    <scope>NUCLEOTIDE SEQUENCE [LARGE SCALE GENOMIC DNA]</scope>
    <source>
        <strain evidence="1">W1_5_ERB1</strain>
    </source>
</reference>
<evidence type="ECO:0000313" key="1">
    <source>
        <dbReference type="EMBL" id="HAH1419244.1"/>
    </source>
</evidence>
<reference evidence="2" key="3">
    <citation type="submission" date="2023-05" db="EMBL/GenBank/DDBJ databases">
        <title>Efficient inhibition of multidrug-resistant Escherichia coli by a new antibiotic combination.</title>
        <authorList>
            <person name="Lin T."/>
        </authorList>
    </citation>
    <scope>NUCLEOTIDE SEQUENCE</scope>
    <source>
        <strain evidence="2">YmmD45</strain>
    </source>
</reference>
<comment type="caution">
    <text evidence="1">The sequence shown here is derived from an EMBL/GenBank/DDBJ whole genome shotgun (WGS) entry which is preliminary data.</text>
</comment>
<proteinExistence type="predicted"/>